<dbReference type="InterPro" id="IPR020471">
    <property type="entry name" value="AKR"/>
</dbReference>
<feature type="domain" description="NADP-dependent oxidoreductase" evidence="1">
    <location>
        <begin position="19"/>
        <end position="332"/>
    </location>
</feature>
<dbReference type="Proteomes" id="UP000245252">
    <property type="component" value="Unassembled WGS sequence"/>
</dbReference>
<protein>
    <submittedName>
        <fullName evidence="2">Pyridoxal 4-dehydrogenase</fullName>
    </submittedName>
</protein>
<dbReference type="EMBL" id="QFBC01000013">
    <property type="protein sequence ID" value="PWE53899.1"/>
    <property type="molecule type" value="Genomic_DNA"/>
</dbReference>
<proteinExistence type="predicted"/>
<dbReference type="AlphaFoldDB" id="A0A2U2DKR0"/>
<dbReference type="RefSeq" id="WP_109460695.1">
    <property type="nucleotide sequence ID" value="NZ_QFBC01000013.1"/>
</dbReference>
<dbReference type="PANTHER" id="PTHR42686:SF1">
    <property type="entry name" value="GH17980P-RELATED"/>
    <property type="match status" value="1"/>
</dbReference>
<gene>
    <name evidence="2" type="ORF">DEM27_23570</name>
</gene>
<dbReference type="GO" id="GO:0005829">
    <property type="term" value="C:cytosol"/>
    <property type="evidence" value="ECO:0007669"/>
    <property type="project" value="TreeGrafter"/>
</dbReference>
<evidence type="ECO:0000313" key="3">
    <source>
        <dbReference type="Proteomes" id="UP000245252"/>
    </source>
</evidence>
<dbReference type="PANTHER" id="PTHR42686">
    <property type="entry name" value="GH17980P-RELATED"/>
    <property type="match status" value="1"/>
</dbReference>
<dbReference type="InterPro" id="IPR023210">
    <property type="entry name" value="NADP_OxRdtase_dom"/>
</dbReference>
<sequence length="339" mass="36314">MQVSERRSVGKTGLEVTALGMGTAAMGGLYAPVSAEASLAALEAAWAAGIRHFDSAPMYGLGRSEHLLGHFLREKAEAATVSTKVGRLMARERPGRPLPPAPPKNPLDSGWHNGLPFREIFDYSYDGIMRSFDDSGQRTGLEKLDLLFVHDIGTVTHGEAQATHWSALTRGGGFRALDELRTAGLIAGFGLGVNEAAIVLDAMNEATLDCTLLAGRHTLLEQQALPLLEKAREAGMSIMIGGVFNSGILAAGPTGHRKFNYQDVPEDIARRVGALSAACERFGVPLAAAAIQYPLRNPAVTTVLIGPRDAEQVRQNVAWFEQDVPAELWEALQRDGLIA</sequence>
<evidence type="ECO:0000313" key="2">
    <source>
        <dbReference type="EMBL" id="PWE53899.1"/>
    </source>
</evidence>
<organism evidence="2 3">
    <name type="scientific">Metarhizobium album</name>
    <dbReference type="NCBI Taxonomy" id="2182425"/>
    <lineage>
        <taxon>Bacteria</taxon>
        <taxon>Pseudomonadati</taxon>
        <taxon>Pseudomonadota</taxon>
        <taxon>Alphaproteobacteria</taxon>
        <taxon>Hyphomicrobiales</taxon>
        <taxon>Rhizobiaceae</taxon>
        <taxon>Metarhizobium</taxon>
    </lineage>
</organism>
<keyword evidence="3" id="KW-1185">Reference proteome</keyword>
<accession>A0A2U2DKR0</accession>
<comment type="caution">
    <text evidence="2">The sequence shown here is derived from an EMBL/GenBank/DDBJ whole genome shotgun (WGS) entry which is preliminary data.</text>
</comment>
<dbReference type="SUPFAM" id="SSF51430">
    <property type="entry name" value="NAD(P)-linked oxidoreductase"/>
    <property type="match status" value="1"/>
</dbReference>
<dbReference type="Gene3D" id="3.20.20.100">
    <property type="entry name" value="NADP-dependent oxidoreductase domain"/>
    <property type="match status" value="1"/>
</dbReference>
<name>A0A2U2DKR0_9HYPH</name>
<dbReference type="InterPro" id="IPR036812">
    <property type="entry name" value="NAD(P)_OxRdtase_dom_sf"/>
</dbReference>
<dbReference type="OrthoDB" id="9768851at2"/>
<dbReference type="Pfam" id="PF00248">
    <property type="entry name" value="Aldo_ket_red"/>
    <property type="match status" value="1"/>
</dbReference>
<dbReference type="GO" id="GO:0016491">
    <property type="term" value="F:oxidoreductase activity"/>
    <property type="evidence" value="ECO:0007669"/>
    <property type="project" value="InterPro"/>
</dbReference>
<reference evidence="2 3" key="1">
    <citation type="submission" date="2018-05" db="EMBL/GenBank/DDBJ databases">
        <title>The draft genome of strain NS-104.</title>
        <authorList>
            <person name="Hang P."/>
            <person name="Jiang J."/>
        </authorList>
    </citation>
    <scope>NUCLEOTIDE SEQUENCE [LARGE SCALE GENOMIC DNA]</scope>
    <source>
        <strain evidence="2 3">NS-104</strain>
    </source>
</reference>
<evidence type="ECO:0000259" key="1">
    <source>
        <dbReference type="Pfam" id="PF00248"/>
    </source>
</evidence>